<gene>
    <name evidence="1" type="ORF">CYY_009111</name>
</gene>
<comment type="caution">
    <text evidence="1">The sequence shown here is derived from an EMBL/GenBank/DDBJ whole genome shotgun (WGS) entry which is preliminary data.</text>
</comment>
<dbReference type="AlphaFoldDB" id="A0A8J4UWD4"/>
<organism evidence="1 2">
    <name type="scientific">Polysphondylium violaceum</name>
    <dbReference type="NCBI Taxonomy" id="133409"/>
    <lineage>
        <taxon>Eukaryota</taxon>
        <taxon>Amoebozoa</taxon>
        <taxon>Evosea</taxon>
        <taxon>Eumycetozoa</taxon>
        <taxon>Dictyostelia</taxon>
        <taxon>Dictyosteliales</taxon>
        <taxon>Dictyosteliaceae</taxon>
        <taxon>Polysphondylium</taxon>
    </lineage>
</organism>
<dbReference type="EMBL" id="AJWJ01000638">
    <property type="protein sequence ID" value="KAF2069570.1"/>
    <property type="molecule type" value="Genomic_DNA"/>
</dbReference>
<proteinExistence type="predicted"/>
<dbReference type="Gene3D" id="1.25.40.10">
    <property type="entry name" value="Tetratricopeptide repeat domain"/>
    <property type="match status" value="1"/>
</dbReference>
<dbReference type="Proteomes" id="UP000695562">
    <property type="component" value="Unassembled WGS sequence"/>
</dbReference>
<dbReference type="OrthoDB" id="19985at2759"/>
<reference evidence="1" key="1">
    <citation type="submission" date="2020-01" db="EMBL/GenBank/DDBJ databases">
        <title>Development of genomics and gene disruption for Polysphondylium violaceum indicates a role for the polyketide synthase stlB in stalk morphogenesis.</title>
        <authorList>
            <person name="Narita B."/>
            <person name="Kawabe Y."/>
            <person name="Kin K."/>
            <person name="Saito T."/>
            <person name="Gibbs R."/>
            <person name="Kuspa A."/>
            <person name="Muzny D."/>
            <person name="Queller D."/>
            <person name="Richards S."/>
            <person name="Strassman J."/>
            <person name="Sucgang R."/>
            <person name="Worley K."/>
            <person name="Schaap P."/>
        </authorList>
    </citation>
    <scope>NUCLEOTIDE SEQUENCE</scope>
    <source>
        <strain evidence="1">QSvi11</strain>
    </source>
</reference>
<protein>
    <submittedName>
        <fullName evidence="1">Uncharacterized protein</fullName>
    </submittedName>
</protein>
<dbReference type="SUPFAM" id="SSF48452">
    <property type="entry name" value="TPR-like"/>
    <property type="match status" value="1"/>
</dbReference>
<sequence>MEEDDFGIGNIGLIEDDVKVKTNPIPVIEYTPKIRDTHWFLQDSYKEIKKEKDTANKRAEQPNVVDREKKVSIKTAQYKIDHLYAEGKYRECLEELEYLKTLIRLKKKQDYAESLVDVEIRCYFKLQDYQQSIKLIKNVENTVTVVKQNPLFRDTNLLYILAQCYHNLNLYNESKIEYQRCLSINNRLWEWWMNLSLVYLSKPLSTLSKETMKEYIKTLTVEDQSTTTTTTNSDSNNSIVDISKFISNETLKELNILNRILGYRCLAHSSFLLGQSIISKRHYSNTKAFVQIKSTKSVLDTLIQQLLQCADLTEDVISSTYIHKEEIRSNCNPFEMKWLIDFKIDSLKEPEYEEEERDENPFNL</sequence>
<name>A0A8J4UWD4_9MYCE</name>
<evidence type="ECO:0000313" key="2">
    <source>
        <dbReference type="Proteomes" id="UP000695562"/>
    </source>
</evidence>
<evidence type="ECO:0000313" key="1">
    <source>
        <dbReference type="EMBL" id="KAF2069570.1"/>
    </source>
</evidence>
<dbReference type="InterPro" id="IPR011990">
    <property type="entry name" value="TPR-like_helical_dom_sf"/>
</dbReference>
<accession>A0A8J4UWD4</accession>
<keyword evidence="2" id="KW-1185">Reference proteome</keyword>